<dbReference type="AlphaFoldDB" id="A0A1H4BVQ5"/>
<evidence type="ECO:0000313" key="2">
    <source>
        <dbReference type="EMBL" id="SEA52226.1"/>
    </source>
</evidence>
<accession>A0A1H4BVQ5</accession>
<name>A0A1H4BVQ5_9GAMM</name>
<dbReference type="EMBL" id="FNRJ01000004">
    <property type="protein sequence ID" value="SEA52226.1"/>
    <property type="molecule type" value="Genomic_DNA"/>
</dbReference>
<dbReference type="OrthoDB" id="4463518at2"/>
<sequence>MKKKLLVLGAFIFATQAVAVEVISQDTVVQGSQCVGFDCTSTPEFGYSTIQLKENNLRITFDDTSSSASFPKVDWQLTANDTTNGGRNRFSIEDLTNSSEIFTMMGGAPSYSLFVGQSGDVGIGTDQPDAALHVVRSNSPVLRLEQSGTGGFPAAVWDVSANESGLQIALDGQSLLTVDSTGNVRLAGSLTAGTPASTFPDYVFNPQYRLMPLEELQDFVASNRHLPDIPSADEVGESGLNMTEFQVKLLKKVEELTLYTLQQQEEIKALQQALMQQ</sequence>
<gene>
    <name evidence="2" type="ORF">SAMN02745729_10483</name>
</gene>
<dbReference type="Proteomes" id="UP000242469">
    <property type="component" value="Unassembled WGS sequence"/>
</dbReference>
<organism evidence="2 3">
    <name type="scientific">Marinobacterium iners DSM 11526</name>
    <dbReference type="NCBI Taxonomy" id="1122198"/>
    <lineage>
        <taxon>Bacteria</taxon>
        <taxon>Pseudomonadati</taxon>
        <taxon>Pseudomonadota</taxon>
        <taxon>Gammaproteobacteria</taxon>
        <taxon>Oceanospirillales</taxon>
        <taxon>Oceanospirillaceae</taxon>
        <taxon>Marinobacterium</taxon>
    </lineage>
</organism>
<proteinExistence type="predicted"/>
<evidence type="ECO:0000256" key="1">
    <source>
        <dbReference type="SAM" id="SignalP"/>
    </source>
</evidence>
<feature type="chain" id="PRO_5017191450" evidence="1">
    <location>
        <begin position="20"/>
        <end position="277"/>
    </location>
</feature>
<feature type="signal peptide" evidence="1">
    <location>
        <begin position="1"/>
        <end position="19"/>
    </location>
</feature>
<keyword evidence="1" id="KW-0732">Signal</keyword>
<evidence type="ECO:0000313" key="3">
    <source>
        <dbReference type="Proteomes" id="UP000242469"/>
    </source>
</evidence>
<dbReference type="STRING" id="1122198.SAMN02745729_10483"/>
<keyword evidence="3" id="KW-1185">Reference proteome</keyword>
<dbReference type="RefSeq" id="WP_091824771.1">
    <property type="nucleotide sequence ID" value="NZ_FNRJ01000004.1"/>
</dbReference>
<reference evidence="3" key="1">
    <citation type="submission" date="2016-10" db="EMBL/GenBank/DDBJ databases">
        <authorList>
            <person name="Varghese N."/>
            <person name="Submissions S."/>
        </authorList>
    </citation>
    <scope>NUCLEOTIDE SEQUENCE [LARGE SCALE GENOMIC DNA]</scope>
    <source>
        <strain evidence="3">DSM 11526</strain>
    </source>
</reference>
<protein>
    <submittedName>
        <fullName evidence="2">Uncharacterized protein</fullName>
    </submittedName>
</protein>